<comment type="caution">
    <text evidence="9">The sequence shown here is derived from an EMBL/GenBank/DDBJ whole genome shotgun (WGS) entry which is preliminary data.</text>
</comment>
<dbReference type="PROSITE" id="PS00036">
    <property type="entry name" value="BZIP_BASIC"/>
    <property type="match status" value="1"/>
</dbReference>
<dbReference type="Pfam" id="PF03131">
    <property type="entry name" value="bZIP_Maf"/>
    <property type="match status" value="1"/>
</dbReference>
<evidence type="ECO:0000256" key="2">
    <source>
        <dbReference type="ARBA" id="ARBA00023015"/>
    </source>
</evidence>
<dbReference type="PROSITE" id="PS50217">
    <property type="entry name" value="BZIP"/>
    <property type="match status" value="1"/>
</dbReference>
<evidence type="ECO:0000256" key="1">
    <source>
        <dbReference type="ARBA" id="ARBA00008157"/>
    </source>
</evidence>
<keyword evidence="10" id="KW-1185">Reference proteome</keyword>
<dbReference type="PANTHER" id="PTHR24411:SF8">
    <property type="entry name" value="NUCLEAR FACTOR ERYTHROID 2-RELATED FACTOR 3"/>
    <property type="match status" value="1"/>
</dbReference>
<dbReference type="Proteomes" id="UP000812440">
    <property type="component" value="Chromosome 6"/>
</dbReference>
<evidence type="ECO:0000313" key="10">
    <source>
        <dbReference type="Proteomes" id="UP000812440"/>
    </source>
</evidence>
<evidence type="ECO:0000259" key="8">
    <source>
        <dbReference type="PROSITE" id="PS50217"/>
    </source>
</evidence>
<sequence>MKELKKYLTEGLVRVTVLLSLVGVRDLDLDFYLPRSRETIPGSSSYSQIPSRCLRDTWEGSRVHPKHPDLDSFTAKRLLGQVRALGGTRVPRTELSAWLVHSGGGDDDTGSVHSGPGSNESSGADSLASGCHEGSSQQPSNITHHSCTSGKTRPHVGASSSSGSTDDTKEIDTTEPALFFEDFIQLLAQTENALQGTSENTLNPSPQTSINHPENSAGELWQDLLTLTELNISLEDIHPVSSHYNHRNSPVQNDVGMMVSPDFNLQEAGHHENLNQRPNFTSELNININSEEITNPTSFTHVCPSFDNSSRNITNQDLLSGFENVFDEINMMSFALEEGFDPLEVSALFEEPDSDSGLSLNSSQSPTSVSISDASSGSFGEEGAAGYSSDSESGLYGEPEGTVISNWLENTSSCLDYQEGLNYDDNITLQNVRRNHTYVQLPKQSESVLEHPCSLSAKQSKQRSTCIKGIDKHLSRDERCTKSLQIPFSVEEIVSMPVEMFNNLLSKHCLAESQVTVIRDIRRRGKNKVAAQTCRKRKLNVILNLEDDVGQLKTQREKLLKEQVQCSKSVSNMKQKLNDLYRDVFSKLRDEHGNPVNPSQYALHCNSDGSVLVVPKRLFKSEKSKM</sequence>
<keyword evidence="2" id="KW-0805">Transcription regulation</keyword>
<feature type="region of interest" description="Disordered" evidence="7">
    <location>
        <begin position="99"/>
        <end position="170"/>
    </location>
</feature>
<proteinExistence type="inferred from homology"/>
<dbReference type="OrthoDB" id="7458135at2759"/>
<keyword evidence="3" id="KW-0238">DNA-binding</keyword>
<dbReference type="EMBL" id="JAACNH010000005">
    <property type="protein sequence ID" value="KAG8442990.1"/>
    <property type="molecule type" value="Genomic_DNA"/>
</dbReference>
<evidence type="ECO:0000256" key="3">
    <source>
        <dbReference type="ARBA" id="ARBA00023125"/>
    </source>
</evidence>
<gene>
    <name evidence="9" type="ORF">GDO86_011709</name>
</gene>
<dbReference type="InterPro" id="IPR004826">
    <property type="entry name" value="bZIP_Maf"/>
</dbReference>
<dbReference type="InterPro" id="IPR004827">
    <property type="entry name" value="bZIP"/>
</dbReference>
<evidence type="ECO:0000256" key="7">
    <source>
        <dbReference type="SAM" id="MobiDB-lite"/>
    </source>
</evidence>
<organism evidence="9 10">
    <name type="scientific">Hymenochirus boettgeri</name>
    <name type="common">Congo dwarf clawed frog</name>
    <dbReference type="NCBI Taxonomy" id="247094"/>
    <lineage>
        <taxon>Eukaryota</taxon>
        <taxon>Metazoa</taxon>
        <taxon>Chordata</taxon>
        <taxon>Craniata</taxon>
        <taxon>Vertebrata</taxon>
        <taxon>Euteleostomi</taxon>
        <taxon>Amphibia</taxon>
        <taxon>Batrachia</taxon>
        <taxon>Anura</taxon>
        <taxon>Pipoidea</taxon>
        <taxon>Pipidae</taxon>
        <taxon>Pipinae</taxon>
        <taxon>Hymenochirus</taxon>
    </lineage>
</organism>
<name>A0A8T2JI37_9PIPI</name>
<keyword evidence="5" id="KW-0804">Transcription</keyword>
<keyword evidence="6" id="KW-0539">Nucleus</keyword>
<evidence type="ECO:0000256" key="5">
    <source>
        <dbReference type="ARBA" id="ARBA00023163"/>
    </source>
</evidence>
<dbReference type="InterPro" id="IPR046347">
    <property type="entry name" value="bZIP_sf"/>
</dbReference>
<evidence type="ECO:0000256" key="6">
    <source>
        <dbReference type="ARBA" id="ARBA00023242"/>
    </source>
</evidence>
<protein>
    <recommendedName>
        <fullName evidence="8">BZIP domain-containing protein</fullName>
    </recommendedName>
</protein>
<feature type="compositionally biased region" description="Polar residues" evidence="7">
    <location>
        <begin position="134"/>
        <end position="151"/>
    </location>
</feature>
<dbReference type="SUPFAM" id="SSF47454">
    <property type="entry name" value="A DNA-binding domain in eukaryotic transcription factors"/>
    <property type="match status" value="1"/>
</dbReference>
<keyword evidence="4" id="KW-0010">Activator</keyword>
<dbReference type="AlphaFoldDB" id="A0A8T2JI37"/>
<feature type="domain" description="BZIP" evidence="8">
    <location>
        <begin position="517"/>
        <end position="580"/>
    </location>
</feature>
<dbReference type="GO" id="GO:0005634">
    <property type="term" value="C:nucleus"/>
    <property type="evidence" value="ECO:0007669"/>
    <property type="project" value="TreeGrafter"/>
</dbReference>
<dbReference type="SUPFAM" id="SSF57959">
    <property type="entry name" value="Leucine zipper domain"/>
    <property type="match status" value="1"/>
</dbReference>
<dbReference type="Gene3D" id="1.10.880.10">
    <property type="entry name" value="Transcription factor, Skn-1-like, DNA-binding domain"/>
    <property type="match status" value="1"/>
</dbReference>
<dbReference type="CDD" id="cd14720">
    <property type="entry name" value="bZIP_NFE2-like"/>
    <property type="match status" value="1"/>
</dbReference>
<dbReference type="SMART" id="SM00338">
    <property type="entry name" value="BRLZ"/>
    <property type="match status" value="1"/>
</dbReference>
<evidence type="ECO:0000313" key="9">
    <source>
        <dbReference type="EMBL" id="KAG8442990.1"/>
    </source>
</evidence>
<feature type="region of interest" description="Disordered" evidence="7">
    <location>
        <begin position="352"/>
        <end position="396"/>
    </location>
</feature>
<dbReference type="InterPro" id="IPR008917">
    <property type="entry name" value="TF_DNA-bd_sf"/>
</dbReference>
<dbReference type="GO" id="GO:0000978">
    <property type="term" value="F:RNA polymerase II cis-regulatory region sequence-specific DNA binding"/>
    <property type="evidence" value="ECO:0007669"/>
    <property type="project" value="InterPro"/>
</dbReference>
<comment type="similarity">
    <text evidence="1">Belongs to the bZIP family. CNC subfamily.</text>
</comment>
<dbReference type="InterPro" id="IPR047167">
    <property type="entry name" value="NFE2-like"/>
</dbReference>
<accession>A0A8T2JI37</accession>
<evidence type="ECO:0000256" key="4">
    <source>
        <dbReference type="ARBA" id="ARBA00023159"/>
    </source>
</evidence>
<dbReference type="PANTHER" id="PTHR24411">
    <property type="entry name" value="NUCLEAR FACTOR ERYTHROID 2-RELATED FACTOR"/>
    <property type="match status" value="1"/>
</dbReference>
<feature type="compositionally biased region" description="Low complexity" evidence="7">
    <location>
        <begin position="355"/>
        <end position="389"/>
    </location>
</feature>
<reference evidence="9" key="1">
    <citation type="thesis" date="2020" institute="ProQuest LLC" country="789 East Eisenhower Parkway, Ann Arbor, MI, USA">
        <title>Comparative Genomics and Chromosome Evolution.</title>
        <authorList>
            <person name="Mudd A.B."/>
        </authorList>
    </citation>
    <scope>NUCLEOTIDE SEQUENCE</scope>
    <source>
        <strain evidence="9">Female2</strain>
        <tissue evidence="9">Blood</tissue>
    </source>
</reference>
<dbReference type="GO" id="GO:0000981">
    <property type="term" value="F:DNA-binding transcription factor activity, RNA polymerase II-specific"/>
    <property type="evidence" value="ECO:0007669"/>
    <property type="project" value="TreeGrafter"/>
</dbReference>